<evidence type="ECO:0000313" key="2">
    <source>
        <dbReference type="EMBL" id="KAF9447755.1"/>
    </source>
</evidence>
<accession>A0A9P5XDW4</accession>
<evidence type="ECO:0000256" key="1">
    <source>
        <dbReference type="SAM" id="SignalP"/>
    </source>
</evidence>
<gene>
    <name evidence="2" type="ORF">P691DRAFT_801875</name>
</gene>
<keyword evidence="3" id="KW-1185">Reference proteome</keyword>
<name>A0A9P5XDW4_9AGAR</name>
<reference evidence="2" key="1">
    <citation type="submission" date="2020-11" db="EMBL/GenBank/DDBJ databases">
        <authorList>
            <consortium name="DOE Joint Genome Institute"/>
            <person name="Ahrendt S."/>
            <person name="Riley R."/>
            <person name="Andreopoulos W."/>
            <person name="Labutti K."/>
            <person name="Pangilinan J."/>
            <person name="Ruiz-Duenas F.J."/>
            <person name="Barrasa J.M."/>
            <person name="Sanchez-Garcia M."/>
            <person name="Camarero S."/>
            <person name="Miyauchi S."/>
            <person name="Serrano A."/>
            <person name="Linde D."/>
            <person name="Babiker R."/>
            <person name="Drula E."/>
            <person name="Ayuso-Fernandez I."/>
            <person name="Pacheco R."/>
            <person name="Padilla G."/>
            <person name="Ferreira P."/>
            <person name="Barriuso J."/>
            <person name="Kellner H."/>
            <person name="Castanera R."/>
            <person name="Alfaro M."/>
            <person name="Ramirez L."/>
            <person name="Pisabarro A.G."/>
            <person name="Kuo A."/>
            <person name="Tritt A."/>
            <person name="Lipzen A."/>
            <person name="He G."/>
            <person name="Yan M."/>
            <person name="Ng V."/>
            <person name="Cullen D."/>
            <person name="Martin F."/>
            <person name="Rosso M.-N."/>
            <person name="Henrissat B."/>
            <person name="Hibbett D."/>
            <person name="Martinez A.T."/>
            <person name="Grigoriev I.V."/>
        </authorList>
    </citation>
    <scope>NUCLEOTIDE SEQUENCE</scope>
    <source>
        <strain evidence="2">MF-IS2</strain>
    </source>
</reference>
<keyword evidence="1" id="KW-0732">Signal</keyword>
<organism evidence="2 3">
    <name type="scientific">Macrolepiota fuliginosa MF-IS2</name>
    <dbReference type="NCBI Taxonomy" id="1400762"/>
    <lineage>
        <taxon>Eukaryota</taxon>
        <taxon>Fungi</taxon>
        <taxon>Dikarya</taxon>
        <taxon>Basidiomycota</taxon>
        <taxon>Agaricomycotina</taxon>
        <taxon>Agaricomycetes</taxon>
        <taxon>Agaricomycetidae</taxon>
        <taxon>Agaricales</taxon>
        <taxon>Agaricineae</taxon>
        <taxon>Agaricaceae</taxon>
        <taxon>Macrolepiota</taxon>
    </lineage>
</organism>
<feature type="chain" id="PRO_5040106679" evidence="1">
    <location>
        <begin position="19"/>
        <end position="72"/>
    </location>
</feature>
<sequence>MVTFKLSVFLFIVSSTMALPLRPDNGHAAHGPNTVLTPTATAESMRFVKRLIHDWSPIMNNPANGVGDGWGR</sequence>
<dbReference type="EMBL" id="MU151187">
    <property type="protein sequence ID" value="KAF9447755.1"/>
    <property type="molecule type" value="Genomic_DNA"/>
</dbReference>
<evidence type="ECO:0000313" key="3">
    <source>
        <dbReference type="Proteomes" id="UP000807342"/>
    </source>
</evidence>
<dbReference type="Proteomes" id="UP000807342">
    <property type="component" value="Unassembled WGS sequence"/>
</dbReference>
<proteinExistence type="predicted"/>
<feature type="signal peptide" evidence="1">
    <location>
        <begin position="1"/>
        <end position="18"/>
    </location>
</feature>
<protein>
    <submittedName>
        <fullName evidence="2">Uncharacterized protein</fullName>
    </submittedName>
</protein>
<comment type="caution">
    <text evidence="2">The sequence shown here is derived from an EMBL/GenBank/DDBJ whole genome shotgun (WGS) entry which is preliminary data.</text>
</comment>
<dbReference type="AlphaFoldDB" id="A0A9P5XDW4"/>